<gene>
    <name evidence="2" type="ORF">dnm_100820</name>
</gene>
<organism evidence="2 3">
    <name type="scientific">Desulfonema magnum</name>
    <dbReference type="NCBI Taxonomy" id="45655"/>
    <lineage>
        <taxon>Bacteria</taxon>
        <taxon>Pseudomonadati</taxon>
        <taxon>Thermodesulfobacteriota</taxon>
        <taxon>Desulfobacteria</taxon>
        <taxon>Desulfobacterales</taxon>
        <taxon>Desulfococcaceae</taxon>
        <taxon>Desulfonema</taxon>
    </lineage>
</organism>
<reference evidence="2" key="1">
    <citation type="journal article" date="2021" name="Microb. Physiol.">
        <title>Proteogenomic Insights into the Physiology of Marine, Sulfate-Reducing, Filamentous Desulfonema limicola and Desulfonema magnum.</title>
        <authorList>
            <person name="Schnaars V."/>
            <person name="Wohlbrand L."/>
            <person name="Scheve S."/>
            <person name="Hinrichs C."/>
            <person name="Reinhardt R."/>
            <person name="Rabus R."/>
        </authorList>
    </citation>
    <scope>NUCLEOTIDE SEQUENCE</scope>
    <source>
        <strain evidence="2">4be13</strain>
    </source>
</reference>
<accession>A0A975GUP1</accession>
<dbReference type="EMBL" id="CP061800">
    <property type="protein sequence ID" value="QTA93972.1"/>
    <property type="molecule type" value="Genomic_DNA"/>
</dbReference>
<feature type="region of interest" description="Disordered" evidence="1">
    <location>
        <begin position="1"/>
        <end position="57"/>
    </location>
</feature>
<evidence type="ECO:0000256" key="1">
    <source>
        <dbReference type="SAM" id="MobiDB-lite"/>
    </source>
</evidence>
<dbReference type="KEGG" id="dmm:dnm_100820"/>
<dbReference type="Proteomes" id="UP000663722">
    <property type="component" value="Chromosome"/>
</dbReference>
<proteinExistence type="predicted"/>
<evidence type="ECO:0000313" key="3">
    <source>
        <dbReference type="Proteomes" id="UP000663722"/>
    </source>
</evidence>
<protein>
    <submittedName>
        <fullName evidence="2">Uncharacterized protein</fullName>
    </submittedName>
</protein>
<dbReference type="AlphaFoldDB" id="A0A975GUP1"/>
<feature type="compositionally biased region" description="Basic residues" evidence="1">
    <location>
        <begin position="47"/>
        <end position="57"/>
    </location>
</feature>
<keyword evidence="3" id="KW-1185">Reference proteome</keyword>
<sequence>MWGQNQIKNSGHAIIRSLSLPKGTACGQNSDSEHHQKTTGGYSYDHIRHRLSSAHEL</sequence>
<evidence type="ECO:0000313" key="2">
    <source>
        <dbReference type="EMBL" id="QTA93972.1"/>
    </source>
</evidence>
<name>A0A975GUP1_9BACT</name>